<evidence type="ECO:0000256" key="2">
    <source>
        <dbReference type="ARBA" id="ARBA00022801"/>
    </source>
</evidence>
<feature type="domain" description="Alpha/beta hydrolase fold-3" evidence="3">
    <location>
        <begin position="105"/>
        <end position="316"/>
    </location>
</feature>
<organism evidence="4 5">
    <name type="scientific">Rhynchosporium graminicola</name>
    <dbReference type="NCBI Taxonomy" id="2792576"/>
    <lineage>
        <taxon>Eukaryota</taxon>
        <taxon>Fungi</taxon>
        <taxon>Dikarya</taxon>
        <taxon>Ascomycota</taxon>
        <taxon>Pezizomycotina</taxon>
        <taxon>Leotiomycetes</taxon>
        <taxon>Helotiales</taxon>
        <taxon>Ploettnerulaceae</taxon>
        <taxon>Rhynchosporium</taxon>
    </lineage>
</organism>
<keyword evidence="5" id="KW-1185">Reference proteome</keyword>
<dbReference type="InterPro" id="IPR029058">
    <property type="entry name" value="AB_hydrolase_fold"/>
</dbReference>
<dbReference type="GO" id="GO:0004806">
    <property type="term" value="F:triacylglycerol lipase activity"/>
    <property type="evidence" value="ECO:0007669"/>
    <property type="project" value="TreeGrafter"/>
</dbReference>
<dbReference type="Pfam" id="PF07859">
    <property type="entry name" value="Abhydrolase_3"/>
    <property type="match status" value="1"/>
</dbReference>
<sequence>MPLISDLTLNVAKFDPASISEQCTKLNDSIISKFNATPAWYEVGAPKYREMRYRGETALPAPVLLPQAVDISIASREKGRYIPCRILYPQSRKTEEERKGSKGVVLHFHGGGWVLGDQRSHDGLLQLYADAVDMVTISVGYRVAPEDPFPKGPEDCFDVAEYLVKNAESVYGGPLIFIGGESAGAHLSVLTTFHLLKTHPAFHLSGGLLLHFGCYDLSVAPSSMHYKKNLILNGPVMKHFIDAFLPDIMPEQRKIGAISPLYEDFAPLRGNLPSALFTIGTDDPLVDDTVNMAMKWLIHGGEAILKAYPGGCHGFIGMPPSVLKEAGEALEDTKTFMKDRLAASSA</sequence>
<dbReference type="GO" id="GO:0019433">
    <property type="term" value="P:triglyceride catabolic process"/>
    <property type="evidence" value="ECO:0007669"/>
    <property type="project" value="TreeGrafter"/>
</dbReference>
<proteinExistence type="inferred from homology"/>
<dbReference type="EMBL" id="FJUW01000011">
    <property type="protein sequence ID" value="CZS95697.1"/>
    <property type="molecule type" value="Genomic_DNA"/>
</dbReference>
<evidence type="ECO:0000313" key="4">
    <source>
        <dbReference type="EMBL" id="CZS95697.1"/>
    </source>
</evidence>
<dbReference type="InterPro" id="IPR013094">
    <property type="entry name" value="AB_hydrolase_3"/>
</dbReference>
<evidence type="ECO:0000256" key="1">
    <source>
        <dbReference type="ARBA" id="ARBA00010515"/>
    </source>
</evidence>
<dbReference type="Proteomes" id="UP000178129">
    <property type="component" value="Unassembled WGS sequence"/>
</dbReference>
<dbReference type="InParanoid" id="A0A1E1KCA6"/>
<gene>
    <name evidence="4" type="ORF">RCO7_08725</name>
</gene>
<dbReference type="GO" id="GO:0005829">
    <property type="term" value="C:cytosol"/>
    <property type="evidence" value="ECO:0007669"/>
    <property type="project" value="TreeGrafter"/>
</dbReference>
<comment type="caution">
    <text evidence="4">The sequence shown here is derived from an EMBL/GenBank/DDBJ whole genome shotgun (WGS) entry which is preliminary data.</text>
</comment>
<dbReference type="PANTHER" id="PTHR23025">
    <property type="entry name" value="TRIACYLGLYCEROL LIPASE"/>
    <property type="match status" value="1"/>
</dbReference>
<name>A0A1E1KCA6_9HELO</name>
<dbReference type="PROSITE" id="PS01173">
    <property type="entry name" value="LIPASE_GDXG_HIS"/>
    <property type="match status" value="1"/>
</dbReference>
<accession>A0A1E1KCA6</accession>
<dbReference type="InterPro" id="IPR002168">
    <property type="entry name" value="Lipase_GDXG_HIS_AS"/>
</dbReference>
<comment type="similarity">
    <text evidence="1">Belongs to the 'GDXG' lipolytic enzyme family.</text>
</comment>
<dbReference type="Gene3D" id="3.40.50.1820">
    <property type="entry name" value="alpha/beta hydrolase"/>
    <property type="match status" value="1"/>
</dbReference>
<dbReference type="SUPFAM" id="SSF53474">
    <property type="entry name" value="alpha/beta-Hydrolases"/>
    <property type="match status" value="1"/>
</dbReference>
<protein>
    <submittedName>
        <fullName evidence="4">Related to lipase 2</fullName>
    </submittedName>
</protein>
<dbReference type="AlphaFoldDB" id="A0A1E1KCA6"/>
<dbReference type="STRING" id="914237.A0A1E1KCA6"/>
<dbReference type="GO" id="GO:0004771">
    <property type="term" value="F:sterol ester esterase activity"/>
    <property type="evidence" value="ECO:0007669"/>
    <property type="project" value="TreeGrafter"/>
</dbReference>
<dbReference type="PANTHER" id="PTHR23025:SF3">
    <property type="entry name" value="HORMONE-SENSITIVE LIPASE"/>
    <property type="match status" value="1"/>
</dbReference>
<keyword evidence="2" id="KW-0378">Hydrolase</keyword>
<evidence type="ECO:0000259" key="3">
    <source>
        <dbReference type="Pfam" id="PF07859"/>
    </source>
</evidence>
<reference evidence="5" key="1">
    <citation type="submission" date="2016-03" db="EMBL/GenBank/DDBJ databases">
        <authorList>
            <person name="Ploux O."/>
        </authorList>
    </citation>
    <scope>NUCLEOTIDE SEQUENCE [LARGE SCALE GENOMIC DNA]</scope>
    <source>
        <strain evidence="5">UK7</strain>
    </source>
</reference>
<evidence type="ECO:0000313" key="5">
    <source>
        <dbReference type="Proteomes" id="UP000178129"/>
    </source>
</evidence>